<gene>
    <name evidence="2" type="ORF">OS493_013025</name>
</gene>
<dbReference type="Proteomes" id="UP001163046">
    <property type="component" value="Unassembled WGS sequence"/>
</dbReference>
<dbReference type="EMBL" id="MU826831">
    <property type="protein sequence ID" value="KAJ7373431.1"/>
    <property type="molecule type" value="Genomic_DNA"/>
</dbReference>
<accession>A0A9W9Z1V3</accession>
<feature type="region of interest" description="Disordered" evidence="1">
    <location>
        <begin position="1"/>
        <end position="67"/>
    </location>
</feature>
<comment type="caution">
    <text evidence="2">The sequence shown here is derived from an EMBL/GenBank/DDBJ whole genome shotgun (WGS) entry which is preliminary data.</text>
</comment>
<reference evidence="2" key="1">
    <citation type="submission" date="2023-01" db="EMBL/GenBank/DDBJ databases">
        <title>Genome assembly of the deep-sea coral Lophelia pertusa.</title>
        <authorList>
            <person name="Herrera S."/>
            <person name="Cordes E."/>
        </authorList>
    </citation>
    <scope>NUCLEOTIDE SEQUENCE</scope>
    <source>
        <strain evidence="2">USNM1676648</strain>
        <tissue evidence="2">Polyp</tissue>
    </source>
</reference>
<proteinExistence type="predicted"/>
<organism evidence="2 3">
    <name type="scientific">Desmophyllum pertusum</name>
    <dbReference type="NCBI Taxonomy" id="174260"/>
    <lineage>
        <taxon>Eukaryota</taxon>
        <taxon>Metazoa</taxon>
        <taxon>Cnidaria</taxon>
        <taxon>Anthozoa</taxon>
        <taxon>Hexacorallia</taxon>
        <taxon>Scleractinia</taxon>
        <taxon>Caryophylliina</taxon>
        <taxon>Caryophylliidae</taxon>
        <taxon>Desmophyllum</taxon>
    </lineage>
</organism>
<evidence type="ECO:0000313" key="2">
    <source>
        <dbReference type="EMBL" id="KAJ7373431.1"/>
    </source>
</evidence>
<feature type="compositionally biased region" description="Polar residues" evidence="1">
    <location>
        <begin position="1"/>
        <end position="20"/>
    </location>
</feature>
<evidence type="ECO:0000256" key="1">
    <source>
        <dbReference type="SAM" id="MobiDB-lite"/>
    </source>
</evidence>
<name>A0A9W9Z1V3_9CNID</name>
<feature type="compositionally biased region" description="Polar residues" evidence="1">
    <location>
        <begin position="58"/>
        <end position="67"/>
    </location>
</feature>
<evidence type="ECO:0000313" key="3">
    <source>
        <dbReference type="Proteomes" id="UP001163046"/>
    </source>
</evidence>
<keyword evidence="3" id="KW-1185">Reference proteome</keyword>
<sequence>MSCSCRQLSLQPTQQQNKGYQGQYVFGRGSSKAFQRNFPKNSKKKAKNKRDNEKQHTSQEVTMSEAS</sequence>
<protein>
    <submittedName>
        <fullName evidence="2">Uncharacterized protein</fullName>
    </submittedName>
</protein>
<dbReference type="AlphaFoldDB" id="A0A9W9Z1V3"/>